<name>A0A9D2SK39_9FIRM</name>
<evidence type="ECO:0000256" key="5">
    <source>
        <dbReference type="ARBA" id="ARBA00022553"/>
    </source>
</evidence>
<comment type="function">
    <text evidence="1">The phosphoenolpyruvate-dependent sugar phosphotransferase system (sugar PTS), a major carbohydrate active transport system, catalyzes the phosphorylation of incoming sugar substrates concomitantly with their translocation across the cell membrane. The enzyme II CmtAB PTS system is involved in D-mannitol transport.</text>
</comment>
<comment type="subcellular location">
    <subcellularLocation>
        <location evidence="2">Cell membrane</location>
        <topology evidence="2">Multi-pass membrane protein</topology>
    </subcellularLocation>
</comment>
<proteinExistence type="predicted"/>
<evidence type="ECO:0000256" key="3">
    <source>
        <dbReference type="ARBA" id="ARBA00022448"/>
    </source>
</evidence>
<organism evidence="15 16">
    <name type="scientific">Candidatus Blautia merdigallinarum</name>
    <dbReference type="NCBI Taxonomy" id="2838495"/>
    <lineage>
        <taxon>Bacteria</taxon>
        <taxon>Bacillati</taxon>
        <taxon>Bacillota</taxon>
        <taxon>Clostridia</taxon>
        <taxon>Lachnospirales</taxon>
        <taxon>Lachnospiraceae</taxon>
        <taxon>Blautia</taxon>
    </lineage>
</organism>
<evidence type="ECO:0000256" key="4">
    <source>
        <dbReference type="ARBA" id="ARBA00022475"/>
    </source>
</evidence>
<evidence type="ECO:0000256" key="2">
    <source>
        <dbReference type="ARBA" id="ARBA00004651"/>
    </source>
</evidence>
<reference evidence="15" key="2">
    <citation type="submission" date="2021-04" db="EMBL/GenBank/DDBJ databases">
        <authorList>
            <person name="Gilroy R."/>
        </authorList>
    </citation>
    <scope>NUCLEOTIDE SEQUENCE</scope>
    <source>
        <strain evidence="15">ChiSxjej6B18-287</strain>
    </source>
</reference>
<dbReference type="EMBL" id="DWWV01000035">
    <property type="protein sequence ID" value="HJC09765.1"/>
    <property type="molecule type" value="Genomic_DNA"/>
</dbReference>
<dbReference type="PROSITE" id="PS51104">
    <property type="entry name" value="PTS_EIIC_TYPE_2"/>
    <property type="match status" value="1"/>
</dbReference>
<evidence type="ECO:0000256" key="8">
    <source>
        <dbReference type="ARBA" id="ARBA00022683"/>
    </source>
</evidence>
<feature type="transmembrane region" description="Helical" evidence="12">
    <location>
        <begin position="79"/>
        <end position="109"/>
    </location>
</feature>
<keyword evidence="7" id="KW-0808">Transferase</keyword>
<dbReference type="GO" id="GO:0005886">
    <property type="term" value="C:plasma membrane"/>
    <property type="evidence" value="ECO:0007669"/>
    <property type="project" value="UniProtKB-SubCell"/>
</dbReference>
<evidence type="ECO:0000256" key="7">
    <source>
        <dbReference type="ARBA" id="ARBA00022679"/>
    </source>
</evidence>
<evidence type="ECO:0000256" key="10">
    <source>
        <dbReference type="ARBA" id="ARBA00022989"/>
    </source>
</evidence>
<evidence type="ECO:0000256" key="1">
    <source>
        <dbReference type="ARBA" id="ARBA00002434"/>
    </source>
</evidence>
<keyword evidence="5" id="KW-0597">Phosphoprotein</keyword>
<dbReference type="InterPro" id="IPR036095">
    <property type="entry name" value="PTS_EIIB-like_sf"/>
</dbReference>
<protein>
    <submittedName>
        <fullName evidence="15">PTS mannitol transporter subunit IICB</fullName>
    </submittedName>
</protein>
<evidence type="ECO:0000313" key="15">
    <source>
        <dbReference type="EMBL" id="HJC09765.1"/>
    </source>
</evidence>
<feature type="transmembrane region" description="Helical" evidence="12">
    <location>
        <begin position="314"/>
        <end position="333"/>
    </location>
</feature>
<evidence type="ECO:0000256" key="9">
    <source>
        <dbReference type="ARBA" id="ARBA00022692"/>
    </source>
</evidence>
<gene>
    <name evidence="15" type="ORF">H9935_02995</name>
</gene>
<dbReference type="Pfam" id="PF02378">
    <property type="entry name" value="PTS_EIIC"/>
    <property type="match status" value="1"/>
</dbReference>
<keyword evidence="11 12" id="KW-0472">Membrane</keyword>
<sequence length="449" mass="47415">MGNEVSLRVKAQRFGGKLSAMILPNLGAFMGWGIITAINAFAPNEILTAFVSPALTYLLPLLIAISAGRMIYEEKGAIIAAFATMGVILGADITMLLGAMIMGPIAAWILKKVDKWIEPHIPIGFELLIGNLTVAVLGAVLTILGYVALAPAISSLSSVFAAGVSFLQNRSLLPLTAIFIEPAKVLFLNNAIGQGILTPLGTTQLAEFGKSVLFLLESNPGPGIGILLAYCAFGKGNARANAYGASIIHFFGGIHEIYFPYILMKPKLVIAAIAGGITGTFIFTTLDVGLVGVSSPGSVITIMMMAASGDRIKILIGILAAALVSFLIASVIVKSSKTDEQSVNKELKEAAKQMEALKGKKSRISSVFEDKEEALDYASIRTILYVCDAGLGSSAMGASVVAKKLKKVGIEDIKVPHARVVDLPQQVDIIITHNSLKDIVHEKQPDITV</sequence>
<feature type="non-terminal residue" evidence="15">
    <location>
        <position position="449"/>
    </location>
</feature>
<feature type="transmembrane region" description="Helical" evidence="12">
    <location>
        <begin position="129"/>
        <end position="149"/>
    </location>
</feature>
<dbReference type="PANTHER" id="PTHR30181">
    <property type="entry name" value="MANNITOL PERMEASE IIC COMPONENT"/>
    <property type="match status" value="1"/>
</dbReference>
<keyword evidence="9 12" id="KW-0812">Transmembrane</keyword>
<dbReference type="InterPro" id="IPR050893">
    <property type="entry name" value="Sugar_PTS"/>
</dbReference>
<keyword evidence="3" id="KW-0813">Transport</keyword>
<evidence type="ECO:0000259" key="14">
    <source>
        <dbReference type="PROSITE" id="PS51104"/>
    </source>
</evidence>
<accession>A0A9D2SK39</accession>
<dbReference type="InterPro" id="IPR003501">
    <property type="entry name" value="PTS_EIIB_2/3"/>
</dbReference>
<dbReference type="AlphaFoldDB" id="A0A9D2SK39"/>
<evidence type="ECO:0000313" key="16">
    <source>
        <dbReference type="Proteomes" id="UP000823893"/>
    </source>
</evidence>
<dbReference type="SUPFAM" id="SSF52794">
    <property type="entry name" value="PTS system IIB component-like"/>
    <property type="match status" value="1"/>
</dbReference>
<feature type="transmembrane region" description="Helical" evidence="12">
    <location>
        <begin position="54"/>
        <end position="72"/>
    </location>
</feature>
<dbReference type="Gene3D" id="3.40.50.2300">
    <property type="match status" value="1"/>
</dbReference>
<keyword evidence="10 12" id="KW-1133">Transmembrane helix</keyword>
<feature type="transmembrane region" description="Helical" evidence="12">
    <location>
        <begin position="269"/>
        <end position="293"/>
    </location>
</feature>
<dbReference type="InterPro" id="IPR013014">
    <property type="entry name" value="PTS_EIIC_2"/>
</dbReference>
<dbReference type="GO" id="GO:0090563">
    <property type="term" value="F:protein-phosphocysteine-sugar phosphotransferase activity"/>
    <property type="evidence" value="ECO:0007669"/>
    <property type="project" value="TreeGrafter"/>
</dbReference>
<evidence type="ECO:0000259" key="13">
    <source>
        <dbReference type="PROSITE" id="PS51099"/>
    </source>
</evidence>
<keyword evidence="4" id="KW-1003">Cell membrane</keyword>
<comment type="caution">
    <text evidence="15">The sequence shown here is derived from an EMBL/GenBank/DDBJ whole genome shotgun (WGS) entry which is preliminary data.</text>
</comment>
<feature type="transmembrane region" description="Helical" evidence="12">
    <location>
        <begin position="242"/>
        <end position="263"/>
    </location>
</feature>
<evidence type="ECO:0000256" key="12">
    <source>
        <dbReference type="SAM" id="Phobius"/>
    </source>
</evidence>
<keyword evidence="6" id="KW-0762">Sugar transport</keyword>
<keyword evidence="8" id="KW-0598">Phosphotransferase system</keyword>
<dbReference type="Pfam" id="PF02302">
    <property type="entry name" value="PTS_IIB"/>
    <property type="match status" value="1"/>
</dbReference>
<reference evidence="15" key="1">
    <citation type="journal article" date="2021" name="PeerJ">
        <title>Extensive microbial diversity within the chicken gut microbiome revealed by metagenomics and culture.</title>
        <authorList>
            <person name="Gilroy R."/>
            <person name="Ravi A."/>
            <person name="Getino M."/>
            <person name="Pursley I."/>
            <person name="Horton D.L."/>
            <person name="Alikhan N.F."/>
            <person name="Baker D."/>
            <person name="Gharbi K."/>
            <person name="Hall N."/>
            <person name="Watson M."/>
            <person name="Adriaenssens E.M."/>
            <person name="Foster-Nyarko E."/>
            <person name="Jarju S."/>
            <person name="Secka A."/>
            <person name="Antonio M."/>
            <person name="Oren A."/>
            <person name="Chaudhuri R.R."/>
            <person name="La Ragione R."/>
            <person name="Hildebrand F."/>
            <person name="Pallen M.J."/>
        </authorList>
    </citation>
    <scope>NUCLEOTIDE SEQUENCE</scope>
    <source>
        <strain evidence="15">ChiSxjej6B18-287</strain>
    </source>
</reference>
<feature type="domain" description="PTS EIIB type-2" evidence="13">
    <location>
        <begin position="381"/>
        <end position="449"/>
    </location>
</feature>
<dbReference type="GO" id="GO:0008982">
    <property type="term" value="F:protein-N(PI)-phosphohistidine-sugar phosphotransferase activity"/>
    <property type="evidence" value="ECO:0007669"/>
    <property type="project" value="InterPro"/>
</dbReference>
<dbReference type="PANTHER" id="PTHR30181:SF2">
    <property type="entry name" value="PTS SYSTEM MANNITOL-SPECIFIC EIICBA COMPONENT"/>
    <property type="match status" value="1"/>
</dbReference>
<dbReference type="InterPro" id="IPR013011">
    <property type="entry name" value="PTS_EIIB_2"/>
</dbReference>
<dbReference type="PROSITE" id="PS51099">
    <property type="entry name" value="PTS_EIIB_TYPE_2"/>
    <property type="match status" value="1"/>
</dbReference>
<feature type="transmembrane region" description="Helical" evidence="12">
    <location>
        <begin position="21"/>
        <end position="42"/>
    </location>
</feature>
<dbReference type="Proteomes" id="UP000823893">
    <property type="component" value="Unassembled WGS sequence"/>
</dbReference>
<feature type="domain" description="PTS EIIC type-2" evidence="14">
    <location>
        <begin position="14"/>
        <end position="330"/>
    </location>
</feature>
<evidence type="ECO:0000256" key="6">
    <source>
        <dbReference type="ARBA" id="ARBA00022597"/>
    </source>
</evidence>
<evidence type="ECO:0000256" key="11">
    <source>
        <dbReference type="ARBA" id="ARBA00023136"/>
    </source>
</evidence>
<dbReference type="InterPro" id="IPR003352">
    <property type="entry name" value="PTS_EIIC"/>
</dbReference>
<dbReference type="GO" id="GO:0009401">
    <property type="term" value="P:phosphoenolpyruvate-dependent sugar phosphotransferase system"/>
    <property type="evidence" value="ECO:0007669"/>
    <property type="project" value="UniProtKB-KW"/>
</dbReference>